<gene>
    <name evidence="1" type="ORF">AMECASPLE_014832</name>
</gene>
<reference evidence="1 2" key="1">
    <citation type="submission" date="2021-06" db="EMBL/GenBank/DDBJ databases">
        <authorList>
            <person name="Palmer J.M."/>
        </authorList>
    </citation>
    <scope>NUCLEOTIDE SEQUENCE [LARGE SCALE GENOMIC DNA]</scope>
    <source>
        <strain evidence="1 2">AS_MEX2019</strain>
        <tissue evidence="1">Muscle</tissue>
    </source>
</reference>
<organism evidence="1 2">
    <name type="scientific">Ameca splendens</name>
    <dbReference type="NCBI Taxonomy" id="208324"/>
    <lineage>
        <taxon>Eukaryota</taxon>
        <taxon>Metazoa</taxon>
        <taxon>Chordata</taxon>
        <taxon>Craniata</taxon>
        <taxon>Vertebrata</taxon>
        <taxon>Euteleostomi</taxon>
        <taxon>Actinopterygii</taxon>
        <taxon>Neopterygii</taxon>
        <taxon>Teleostei</taxon>
        <taxon>Neoteleostei</taxon>
        <taxon>Acanthomorphata</taxon>
        <taxon>Ovalentaria</taxon>
        <taxon>Atherinomorphae</taxon>
        <taxon>Cyprinodontiformes</taxon>
        <taxon>Goodeidae</taxon>
        <taxon>Ameca</taxon>
    </lineage>
</organism>
<name>A0ABV0ZAK7_9TELE</name>
<evidence type="ECO:0000313" key="1">
    <source>
        <dbReference type="EMBL" id="MEQ2303252.1"/>
    </source>
</evidence>
<proteinExistence type="predicted"/>
<protein>
    <recommendedName>
        <fullName evidence="3">Secreted protein</fullName>
    </recommendedName>
</protein>
<dbReference type="Proteomes" id="UP001469553">
    <property type="component" value="Unassembled WGS sequence"/>
</dbReference>
<sequence>MLCICSQLRVFVFAYTMTETASWLNDRWAISRSRSRSENTVMGSFHLVKVVMHCYGPQRWNSFSRLNWHLGDLNGDSLLLSFQVPPPRGWQGDHSLSWLLLFDLWGHQFELFPPHCTK</sequence>
<evidence type="ECO:0008006" key="3">
    <source>
        <dbReference type="Google" id="ProtNLM"/>
    </source>
</evidence>
<dbReference type="EMBL" id="JAHRIP010057449">
    <property type="protein sequence ID" value="MEQ2303252.1"/>
    <property type="molecule type" value="Genomic_DNA"/>
</dbReference>
<comment type="caution">
    <text evidence="1">The sequence shown here is derived from an EMBL/GenBank/DDBJ whole genome shotgun (WGS) entry which is preliminary data.</text>
</comment>
<evidence type="ECO:0000313" key="2">
    <source>
        <dbReference type="Proteomes" id="UP001469553"/>
    </source>
</evidence>
<accession>A0ABV0ZAK7</accession>
<keyword evidence="2" id="KW-1185">Reference proteome</keyword>